<dbReference type="InterPro" id="IPR004107">
    <property type="entry name" value="Integrase_SAM-like_N"/>
</dbReference>
<dbReference type="Gene3D" id="1.10.443.10">
    <property type="entry name" value="Intergrase catalytic core"/>
    <property type="match status" value="1"/>
</dbReference>
<dbReference type="InterPro" id="IPR050090">
    <property type="entry name" value="Tyrosine_recombinase_XerCD"/>
</dbReference>
<proteinExistence type="predicted"/>
<dbReference type="Pfam" id="PF14659">
    <property type="entry name" value="Phage_int_SAM_3"/>
    <property type="match status" value="1"/>
</dbReference>
<dbReference type="EMBL" id="WTFF01000120">
    <property type="protein sequence ID" value="MBW5483750.1"/>
    <property type="molecule type" value="Genomic_DNA"/>
</dbReference>
<evidence type="ECO:0000313" key="7">
    <source>
        <dbReference type="EMBL" id="MBW5483750.1"/>
    </source>
</evidence>
<evidence type="ECO:0000256" key="1">
    <source>
        <dbReference type="ARBA" id="ARBA00022908"/>
    </source>
</evidence>
<comment type="caution">
    <text evidence="7">The sequence shown here is derived from an EMBL/GenBank/DDBJ whole genome shotgun (WGS) entry which is preliminary data.</text>
</comment>
<evidence type="ECO:0000256" key="2">
    <source>
        <dbReference type="ARBA" id="ARBA00023125"/>
    </source>
</evidence>
<accession>A0ABS6Z7M3</accession>
<feature type="domain" description="Core-binding (CB)" evidence="6">
    <location>
        <begin position="62"/>
        <end position="177"/>
    </location>
</feature>
<feature type="domain" description="Tyr recombinase" evidence="5">
    <location>
        <begin position="198"/>
        <end position="398"/>
    </location>
</feature>
<keyword evidence="1" id="KW-0229">DNA integration</keyword>
<organism evidence="7 8">
    <name type="scientific">Streptomyces bambusae</name>
    <dbReference type="NCBI Taxonomy" id="1550616"/>
    <lineage>
        <taxon>Bacteria</taxon>
        <taxon>Bacillati</taxon>
        <taxon>Actinomycetota</taxon>
        <taxon>Actinomycetes</taxon>
        <taxon>Kitasatosporales</taxon>
        <taxon>Streptomycetaceae</taxon>
        <taxon>Streptomyces</taxon>
    </lineage>
</organism>
<dbReference type="PROSITE" id="PS51900">
    <property type="entry name" value="CB"/>
    <property type="match status" value="1"/>
</dbReference>
<keyword evidence="2 4" id="KW-0238">DNA-binding</keyword>
<dbReference type="InterPro" id="IPR011010">
    <property type="entry name" value="DNA_brk_join_enz"/>
</dbReference>
<dbReference type="PANTHER" id="PTHR30349">
    <property type="entry name" value="PHAGE INTEGRASE-RELATED"/>
    <property type="match status" value="1"/>
</dbReference>
<dbReference type="PROSITE" id="PS51898">
    <property type="entry name" value="TYR_RECOMBINASE"/>
    <property type="match status" value="1"/>
</dbReference>
<dbReference type="Gene3D" id="1.10.150.130">
    <property type="match status" value="1"/>
</dbReference>
<evidence type="ECO:0000256" key="3">
    <source>
        <dbReference type="ARBA" id="ARBA00023172"/>
    </source>
</evidence>
<sequence length="408" mass="45839">MSGKRANGEGSIYPYKNGFAAYVWVDTPDGKRKRKYVYGKTREEVHDKWIKLHTEAKKGPVATRHRTVAAFLAYWLKEIVKPHLAPLSYVSYEGYTRLYIAPHLGSKRLDKLTVRDVREWLNKLATICQCCAQGKDAKRSPNRRKCCAVGECCEAYPSRRVVQGARDALRAALTHAVTEEEIGKNVASLVKVPKPRRKRIKPWSVAEAGRFLADGAARDDHLFAAWVLVLCLGLRRGEVLGLTWKSVDFEAGQLYVDHQIQRAGRQILHRETKTEDSDDFLPLPALCLKALRMRRAQQTGDRKAAGELWQGSNDLVFTTKYGTPIEPGNLTRMFALRARRAGLRAIPLRNTRHTCGSLLVALKVHPKVAQRILRHSQIAMTMEVYAEASEEDVREALGKLSEAMGGSG</sequence>
<evidence type="ECO:0000259" key="5">
    <source>
        <dbReference type="PROSITE" id="PS51898"/>
    </source>
</evidence>
<dbReference type="InterPro" id="IPR013762">
    <property type="entry name" value="Integrase-like_cat_sf"/>
</dbReference>
<name>A0ABS6Z7M3_9ACTN</name>
<dbReference type="Pfam" id="PF00589">
    <property type="entry name" value="Phage_integrase"/>
    <property type="match status" value="1"/>
</dbReference>
<dbReference type="SUPFAM" id="SSF56349">
    <property type="entry name" value="DNA breaking-rejoining enzymes"/>
    <property type="match status" value="1"/>
</dbReference>
<reference evidence="7 8" key="1">
    <citation type="submission" date="2019-12" db="EMBL/GenBank/DDBJ databases">
        <title>Genome sequence of Streptomyces bambusae.</title>
        <authorList>
            <person name="Bansal K."/>
            <person name="Choksket S."/>
            <person name="Korpole S."/>
            <person name="Patil P.B."/>
        </authorList>
    </citation>
    <scope>NUCLEOTIDE SEQUENCE [LARGE SCALE GENOMIC DNA]</scope>
    <source>
        <strain evidence="7 8">SK60</strain>
    </source>
</reference>
<protein>
    <submittedName>
        <fullName evidence="7">Tyrosine-type recombinase/integrase</fullName>
    </submittedName>
</protein>
<keyword evidence="8" id="KW-1185">Reference proteome</keyword>
<dbReference type="InterPro" id="IPR010998">
    <property type="entry name" value="Integrase_recombinase_N"/>
</dbReference>
<dbReference type="InterPro" id="IPR044068">
    <property type="entry name" value="CB"/>
</dbReference>
<dbReference type="CDD" id="cd01189">
    <property type="entry name" value="INT_ICEBs1_C_like"/>
    <property type="match status" value="1"/>
</dbReference>
<dbReference type="InterPro" id="IPR002104">
    <property type="entry name" value="Integrase_catalytic"/>
</dbReference>
<evidence type="ECO:0000256" key="4">
    <source>
        <dbReference type="PROSITE-ProRule" id="PRU01248"/>
    </source>
</evidence>
<evidence type="ECO:0000313" key="8">
    <source>
        <dbReference type="Proteomes" id="UP000812013"/>
    </source>
</evidence>
<keyword evidence="3" id="KW-0233">DNA recombination</keyword>
<gene>
    <name evidence="7" type="ORF">GPJ59_18115</name>
</gene>
<dbReference type="Proteomes" id="UP000812013">
    <property type="component" value="Unassembled WGS sequence"/>
</dbReference>
<evidence type="ECO:0000259" key="6">
    <source>
        <dbReference type="PROSITE" id="PS51900"/>
    </source>
</evidence>
<dbReference type="PANTHER" id="PTHR30349:SF91">
    <property type="entry name" value="INTA PROTEIN"/>
    <property type="match status" value="1"/>
</dbReference>